<keyword evidence="8" id="KW-1185">Reference proteome</keyword>
<dbReference type="AlphaFoldDB" id="A0A4Q4KIC0"/>
<dbReference type="SUPFAM" id="SSF102705">
    <property type="entry name" value="NIF3 (NGG1p interacting factor 3)-like"/>
    <property type="match status" value="1"/>
</dbReference>
<comment type="caution">
    <text evidence="7">The sequence shown here is derived from an EMBL/GenBank/DDBJ whole genome shotgun (WGS) entry which is preliminary data.</text>
</comment>
<feature type="binding site" evidence="6">
    <location>
        <position position="67"/>
    </location>
    <ligand>
        <name>a divalent metal cation</name>
        <dbReference type="ChEBI" id="CHEBI:60240"/>
        <label>1</label>
    </ligand>
</feature>
<dbReference type="PANTHER" id="PTHR13799">
    <property type="entry name" value="NGG1 INTERACTING FACTOR 3"/>
    <property type="match status" value="1"/>
</dbReference>
<dbReference type="Gene3D" id="3.40.1390.30">
    <property type="entry name" value="NIF3 (NGG1p interacting factor 3)-like"/>
    <property type="match status" value="1"/>
</dbReference>
<evidence type="ECO:0000256" key="4">
    <source>
        <dbReference type="ARBA" id="ARBA00022723"/>
    </source>
</evidence>
<dbReference type="PIRSF" id="PIRSF037489">
    <property type="entry name" value="UCP037489_NIF3_YqfO"/>
    <property type="match status" value="1"/>
</dbReference>
<comment type="similarity">
    <text evidence="1 5">Belongs to the GTP cyclohydrolase I type 2/NIF3 family.</text>
</comment>
<comment type="subunit">
    <text evidence="2">Homohexamer.</text>
</comment>
<dbReference type="PANTHER" id="PTHR13799:SF14">
    <property type="entry name" value="GTP CYCLOHYDROLASE 1 TYPE 2 HOMOLOG"/>
    <property type="match status" value="1"/>
</dbReference>
<gene>
    <name evidence="7" type="ORF">ERX46_12690</name>
</gene>
<dbReference type="OrthoDB" id="9792792at2"/>
<dbReference type="Pfam" id="PF01784">
    <property type="entry name" value="DUF34_NIF3"/>
    <property type="match status" value="1"/>
</dbReference>
<dbReference type="GO" id="GO:0005737">
    <property type="term" value="C:cytoplasm"/>
    <property type="evidence" value="ECO:0007669"/>
    <property type="project" value="TreeGrafter"/>
</dbReference>
<sequence length="366" mass="40482">MELKVKDITSLLEGIAPLGSQESYDNSGLIVGNHELKVTEVLLSLDCIEETVEEAIKIGANLIIAHHPIVFGGLKQLNGKNYVERTVIKAIKNDIAIYAIHTNLDNYKFGVNYEIAKRLGISNPKILAPKKNVLKKLVFFCPENDSAKVTQAIFEAGGGNIGEYSECSFESSGSGYFLPGENSKPSSGEIGTREKANEKRIEVLIPIYKESQIIKAMKTAHPYEEVAHDLYPISNVNQDEGSGMIGDLDKPMEVGAFLSHLKSAFNCGIIRHTELIKKEIKTVAFCGGAGSFLLNKAKSQQADIYITGDFKYHEFFDAEKSIIIADIGHFESEQYTPNLILALLQKNFINFAFHLSKVNTNPINYF</sequence>
<feature type="binding site" evidence="6">
    <location>
        <position position="105"/>
    </location>
    <ligand>
        <name>a divalent metal cation</name>
        <dbReference type="ChEBI" id="CHEBI:60240"/>
        <label>1</label>
    </ligand>
</feature>
<evidence type="ECO:0000256" key="3">
    <source>
        <dbReference type="ARBA" id="ARBA00022112"/>
    </source>
</evidence>
<evidence type="ECO:0000256" key="6">
    <source>
        <dbReference type="PIRSR" id="PIRSR602678-1"/>
    </source>
</evidence>
<evidence type="ECO:0000313" key="7">
    <source>
        <dbReference type="EMBL" id="RYM32905.1"/>
    </source>
</evidence>
<dbReference type="InterPro" id="IPR036069">
    <property type="entry name" value="DUF34/NIF3_sf"/>
</dbReference>
<dbReference type="Proteomes" id="UP000293952">
    <property type="component" value="Unassembled WGS sequence"/>
</dbReference>
<dbReference type="RefSeq" id="WP_130094242.1">
    <property type="nucleotide sequence ID" value="NZ_SETE01000005.1"/>
</dbReference>
<dbReference type="EMBL" id="SETE01000005">
    <property type="protein sequence ID" value="RYM32905.1"/>
    <property type="molecule type" value="Genomic_DNA"/>
</dbReference>
<dbReference type="GO" id="GO:0046872">
    <property type="term" value="F:metal ion binding"/>
    <property type="evidence" value="ECO:0007669"/>
    <property type="project" value="UniProtKB-UniRule"/>
</dbReference>
<feature type="binding site" evidence="6">
    <location>
        <position position="333"/>
    </location>
    <ligand>
        <name>a divalent metal cation</name>
        <dbReference type="ChEBI" id="CHEBI:60240"/>
        <label>1</label>
    </ligand>
</feature>
<evidence type="ECO:0000313" key="8">
    <source>
        <dbReference type="Proteomes" id="UP000293952"/>
    </source>
</evidence>
<organism evidence="7 8">
    <name type="scientific">Brumimicrobium glaciale</name>
    <dbReference type="NCBI Taxonomy" id="200475"/>
    <lineage>
        <taxon>Bacteria</taxon>
        <taxon>Pseudomonadati</taxon>
        <taxon>Bacteroidota</taxon>
        <taxon>Flavobacteriia</taxon>
        <taxon>Flavobacteriales</taxon>
        <taxon>Crocinitomicaceae</taxon>
        <taxon>Brumimicrobium</taxon>
    </lineage>
</organism>
<dbReference type="Gene3D" id="3.30.70.120">
    <property type="match status" value="1"/>
</dbReference>
<dbReference type="NCBIfam" id="TIGR00486">
    <property type="entry name" value="YbgI_SA1388"/>
    <property type="match status" value="1"/>
</dbReference>
<dbReference type="InterPro" id="IPR002678">
    <property type="entry name" value="DUF34/NIF3"/>
</dbReference>
<name>A0A4Q4KIC0_9FLAO</name>
<evidence type="ECO:0000256" key="1">
    <source>
        <dbReference type="ARBA" id="ARBA00006964"/>
    </source>
</evidence>
<protein>
    <recommendedName>
        <fullName evidence="3 5">GTP cyclohydrolase 1 type 2 homolog</fullName>
    </recommendedName>
</protein>
<dbReference type="InterPro" id="IPR017221">
    <property type="entry name" value="DUF34/NIF3_bac"/>
</dbReference>
<accession>A0A4Q4KIC0</accession>
<proteinExistence type="inferred from homology"/>
<keyword evidence="4 5" id="KW-0479">Metal-binding</keyword>
<evidence type="ECO:0000256" key="5">
    <source>
        <dbReference type="PIRNR" id="PIRNR037489"/>
    </source>
</evidence>
<dbReference type="InterPro" id="IPR015867">
    <property type="entry name" value="N-reg_PII/ATP_PRibTrfase_C"/>
</dbReference>
<evidence type="ECO:0000256" key="2">
    <source>
        <dbReference type="ARBA" id="ARBA00011643"/>
    </source>
</evidence>
<feature type="binding site" evidence="6">
    <location>
        <position position="329"/>
    </location>
    <ligand>
        <name>a divalent metal cation</name>
        <dbReference type="ChEBI" id="CHEBI:60240"/>
        <label>1</label>
    </ligand>
</feature>
<feature type="binding site" evidence="6">
    <location>
        <position position="66"/>
    </location>
    <ligand>
        <name>a divalent metal cation</name>
        <dbReference type="ChEBI" id="CHEBI:60240"/>
        <label>1</label>
    </ligand>
</feature>
<dbReference type="FunFam" id="3.40.1390.30:FF:000001">
    <property type="entry name" value="GTP cyclohydrolase 1 type 2"/>
    <property type="match status" value="1"/>
</dbReference>
<reference evidence="7 8" key="1">
    <citation type="submission" date="2019-02" db="EMBL/GenBank/DDBJ databases">
        <title>Genome sequence of the sea-ice species Brumimicrobium glaciale.</title>
        <authorList>
            <person name="Bowman J.P."/>
        </authorList>
    </citation>
    <scope>NUCLEOTIDE SEQUENCE [LARGE SCALE GENOMIC DNA]</scope>
    <source>
        <strain evidence="7 8">IC156</strain>
    </source>
</reference>